<evidence type="ECO:0000256" key="4">
    <source>
        <dbReference type="ARBA" id="ARBA00023163"/>
    </source>
</evidence>
<dbReference type="AlphaFoldDB" id="A0A9W8G2H2"/>
<dbReference type="GO" id="GO:0003677">
    <property type="term" value="F:DNA binding"/>
    <property type="evidence" value="ECO:0007669"/>
    <property type="project" value="InterPro"/>
</dbReference>
<feature type="compositionally biased region" description="Low complexity" evidence="7">
    <location>
        <begin position="89"/>
        <end position="106"/>
    </location>
</feature>
<protein>
    <recommendedName>
        <fullName evidence="8">Xylanolytic transcriptional activator regulatory domain-containing protein</fullName>
    </recommendedName>
</protein>
<evidence type="ECO:0000259" key="8">
    <source>
        <dbReference type="Pfam" id="PF04082"/>
    </source>
</evidence>
<evidence type="ECO:0000313" key="9">
    <source>
        <dbReference type="EMBL" id="KAJ2671915.1"/>
    </source>
</evidence>
<organism evidence="9 10">
    <name type="scientific">Coemansia spiralis</name>
    <dbReference type="NCBI Taxonomy" id="417178"/>
    <lineage>
        <taxon>Eukaryota</taxon>
        <taxon>Fungi</taxon>
        <taxon>Fungi incertae sedis</taxon>
        <taxon>Zoopagomycota</taxon>
        <taxon>Kickxellomycotina</taxon>
        <taxon>Kickxellomycetes</taxon>
        <taxon>Kickxellales</taxon>
        <taxon>Kickxellaceae</taxon>
        <taxon>Coemansia</taxon>
    </lineage>
</organism>
<dbReference type="Proteomes" id="UP001151518">
    <property type="component" value="Unassembled WGS sequence"/>
</dbReference>
<evidence type="ECO:0000256" key="3">
    <source>
        <dbReference type="ARBA" id="ARBA00023015"/>
    </source>
</evidence>
<accession>A0A9W8G2H2</accession>
<dbReference type="GO" id="GO:0005634">
    <property type="term" value="C:nucleus"/>
    <property type="evidence" value="ECO:0007669"/>
    <property type="project" value="UniProtKB-SubCell"/>
</dbReference>
<gene>
    <name evidence="9" type="ORF">GGI25_005304</name>
</gene>
<dbReference type="InterPro" id="IPR007219">
    <property type="entry name" value="XnlR_reg_dom"/>
</dbReference>
<keyword evidence="3" id="KW-0805">Transcription regulation</keyword>
<evidence type="ECO:0000256" key="7">
    <source>
        <dbReference type="SAM" id="MobiDB-lite"/>
    </source>
</evidence>
<evidence type="ECO:0000256" key="6">
    <source>
        <dbReference type="SAM" id="Coils"/>
    </source>
</evidence>
<comment type="subcellular location">
    <subcellularLocation>
        <location evidence="1">Nucleus</location>
    </subcellularLocation>
</comment>
<dbReference type="Pfam" id="PF04082">
    <property type="entry name" value="Fungal_trans"/>
    <property type="match status" value="1"/>
</dbReference>
<sequence>MKKRGPKPRPKSKSKGRSKEYTAAVSSTEATTITQGKQASAGANPANDNVSSLLVSTTRAETTVVTAPVQQSSSPVYSSLATPGYNRGSSNSSSHSPLQSLDSSDPASVHSALLSNKIAIAADDSSATMAQVEATPATQHGPTRHPVNAPFAVSNSALSFAASISTTKAASEPAAATPSPAVDTGTAVKTIVGGENTRQSTPSDVSTMDSVLHIFFSSRVSEEVRLAVIYYFDYLYARIPIFHPATFVRRVVLGQVDSLLIDALRASTARIITQKTGMQLDADKITTSVRERLLKGLDNPTVDYVQAVVLTAAVLGGQSKFFAYNSITCLASSLVTRLGWHTIDLERPSENLSWEEWVELETKRRTFWAVYQLDCYQSLMADRPMTIDASRIYVMTPGSDYTWDDITVPQILHWPTRHQKDIQKSVLIRTAALSYTFIELCNMLVIVTRMNDFLWNVKVNVLRQTRGSAHTTDLKYFEAPPVPDLGAASGSIKSLFEYPGFQKLHQNLLSWRDELVPAEDMKEQVCSPMSDFSQFGCTENRRYAMRIRYFSLRCYSTPMLQLLHFANRPSFFDPQYQKPKNVGGLVASVAVAESDEDKVLRSMLSIAFSEMLNDGFLAYDIVDESWKFCVNETYELLKHLDKNSDIPIERCDASISFCLFTSITVLIRNVRMCRQKIEQLELKRTSATNDPDVAATLQQQETQLRDDLSKSANTLRRMWNMVKDLGFIWELEGMEMLLRTMQVEEIANAVDLFSGLSL</sequence>
<name>A0A9W8G2H2_9FUNG</name>
<dbReference type="GO" id="GO:0008270">
    <property type="term" value="F:zinc ion binding"/>
    <property type="evidence" value="ECO:0007669"/>
    <property type="project" value="InterPro"/>
</dbReference>
<dbReference type="PANTHER" id="PTHR47338:SF5">
    <property type="entry name" value="ZN(II)2CYS6 TRANSCRIPTION FACTOR (EUROFUNG)"/>
    <property type="match status" value="1"/>
</dbReference>
<keyword evidence="4" id="KW-0804">Transcription</keyword>
<dbReference type="GO" id="GO:0006351">
    <property type="term" value="P:DNA-templated transcription"/>
    <property type="evidence" value="ECO:0007669"/>
    <property type="project" value="InterPro"/>
</dbReference>
<keyword evidence="5" id="KW-0539">Nucleus</keyword>
<comment type="caution">
    <text evidence="9">The sequence shown here is derived from an EMBL/GenBank/DDBJ whole genome shotgun (WGS) entry which is preliminary data.</text>
</comment>
<dbReference type="EMBL" id="JANBTW010000092">
    <property type="protein sequence ID" value="KAJ2671915.1"/>
    <property type="molecule type" value="Genomic_DNA"/>
</dbReference>
<feature type="domain" description="Xylanolytic transcriptional activator regulatory" evidence="8">
    <location>
        <begin position="230"/>
        <end position="421"/>
    </location>
</feature>
<dbReference type="InterPro" id="IPR050815">
    <property type="entry name" value="TF_fung"/>
</dbReference>
<feature type="compositionally biased region" description="Polar residues" evidence="7">
    <location>
        <begin position="46"/>
        <end position="65"/>
    </location>
</feature>
<evidence type="ECO:0000313" key="10">
    <source>
        <dbReference type="Proteomes" id="UP001151518"/>
    </source>
</evidence>
<dbReference type="GO" id="GO:0000981">
    <property type="term" value="F:DNA-binding transcription factor activity, RNA polymerase II-specific"/>
    <property type="evidence" value="ECO:0007669"/>
    <property type="project" value="InterPro"/>
</dbReference>
<dbReference type="CDD" id="cd12148">
    <property type="entry name" value="fungal_TF_MHR"/>
    <property type="match status" value="1"/>
</dbReference>
<dbReference type="OrthoDB" id="2123952at2759"/>
<evidence type="ECO:0000256" key="1">
    <source>
        <dbReference type="ARBA" id="ARBA00004123"/>
    </source>
</evidence>
<dbReference type="PANTHER" id="PTHR47338">
    <property type="entry name" value="ZN(II)2CYS6 TRANSCRIPTION FACTOR (EUROFUNG)-RELATED"/>
    <property type="match status" value="1"/>
</dbReference>
<reference evidence="9" key="1">
    <citation type="submission" date="2022-07" db="EMBL/GenBank/DDBJ databases">
        <title>Phylogenomic reconstructions and comparative analyses of Kickxellomycotina fungi.</title>
        <authorList>
            <person name="Reynolds N.K."/>
            <person name="Stajich J.E."/>
            <person name="Barry K."/>
            <person name="Grigoriev I.V."/>
            <person name="Crous P."/>
            <person name="Smith M.E."/>
        </authorList>
    </citation>
    <scope>NUCLEOTIDE SEQUENCE</scope>
    <source>
        <strain evidence="9">NRRL 3115</strain>
    </source>
</reference>
<feature type="compositionally biased region" description="Polar residues" evidence="7">
    <location>
        <begin position="24"/>
        <end position="38"/>
    </location>
</feature>
<feature type="coiled-coil region" evidence="6">
    <location>
        <begin position="663"/>
        <end position="690"/>
    </location>
</feature>
<evidence type="ECO:0000256" key="2">
    <source>
        <dbReference type="ARBA" id="ARBA00022723"/>
    </source>
</evidence>
<feature type="compositionally biased region" description="Low complexity" evidence="7">
    <location>
        <begin position="68"/>
        <end position="79"/>
    </location>
</feature>
<proteinExistence type="predicted"/>
<evidence type="ECO:0000256" key="5">
    <source>
        <dbReference type="ARBA" id="ARBA00023242"/>
    </source>
</evidence>
<keyword evidence="2" id="KW-0479">Metal-binding</keyword>
<keyword evidence="6" id="KW-0175">Coiled coil</keyword>
<feature type="region of interest" description="Disordered" evidence="7">
    <location>
        <begin position="1"/>
        <end position="106"/>
    </location>
</feature>
<feature type="compositionally biased region" description="Basic residues" evidence="7">
    <location>
        <begin position="1"/>
        <end position="16"/>
    </location>
</feature>